<evidence type="ECO:0000313" key="3">
    <source>
        <dbReference type="Proteomes" id="UP000509510"/>
    </source>
</evidence>
<dbReference type="InterPro" id="IPR004354">
    <property type="entry name" value="Meiotic_Rec114"/>
</dbReference>
<feature type="compositionally biased region" description="Polar residues" evidence="1">
    <location>
        <begin position="339"/>
        <end position="353"/>
    </location>
</feature>
<dbReference type="OrthoDB" id="5360255at2759"/>
<feature type="compositionally biased region" description="Polar residues" evidence="1">
    <location>
        <begin position="198"/>
        <end position="224"/>
    </location>
</feature>
<feature type="region of interest" description="Disordered" evidence="1">
    <location>
        <begin position="153"/>
        <end position="174"/>
    </location>
</feature>
<dbReference type="AlphaFoldDB" id="A0A7H8QYA2"/>
<dbReference type="Proteomes" id="UP000509510">
    <property type="component" value="Chromosome III"/>
</dbReference>
<dbReference type="GO" id="GO:0007131">
    <property type="term" value="P:reciprocal meiotic recombination"/>
    <property type="evidence" value="ECO:0007669"/>
    <property type="project" value="InterPro"/>
</dbReference>
<feature type="compositionally biased region" description="Basic and acidic residues" evidence="1">
    <location>
        <begin position="240"/>
        <end position="250"/>
    </location>
</feature>
<accession>A0A7H8QYA2</accession>
<sequence>MSSLRSQLQQSNVIAQFPLAKYSYAESLADQHGPVNWTHLHSSDLNVLFEKDTSSASGISSIQQKLRLRVIRAHENLEDLDLNSLAREATQQAISKHARNTKPSVAIIIKDPCLAVRYPFGREQLRRFQLKFSSSRDYREVLEILREINCPFSESSGEHPSRSASLRPDSSSSRILTPAATMISTSNDWSQRFAAPTDSHSWNQGLSRSHTTLGTTTDRQPVNASSPSSISSRLYANGRGPDDSHKDLPRERTITPSAEYASNEQERPITSPAYDTQVLNQVLPPKRDLPFSKPGPRPSPLFNRQPANRFTKWPEPAPKPPKNPNDGSGVNCASPRPHTAQSKVTVPATSSPARQLRLELEDRQWNPNKEKQNPSLEAASASSPLLTTSIFPASSPINGRTQQNGTTTGSLPVATSSALDNPPTSHHQPPVEMQNVRAASQGIPISSADLSTFLATPESERSQLVSNWVCQQLEDDGFRALCQDVERVWQRIAFGT</sequence>
<reference evidence="3" key="1">
    <citation type="submission" date="2020-06" db="EMBL/GenBank/DDBJ databases">
        <title>A chromosome-scale genome assembly of Talaromyces rugulosus W13939.</title>
        <authorList>
            <person name="Wang B."/>
            <person name="Guo L."/>
            <person name="Ye K."/>
            <person name="Wang L."/>
        </authorList>
    </citation>
    <scope>NUCLEOTIDE SEQUENCE [LARGE SCALE GENOMIC DNA]</scope>
    <source>
        <strain evidence="3">W13939</strain>
    </source>
</reference>
<feature type="compositionally biased region" description="Basic and acidic residues" evidence="1">
    <location>
        <begin position="356"/>
        <end position="372"/>
    </location>
</feature>
<feature type="region of interest" description="Disordered" evidence="1">
    <location>
        <begin position="255"/>
        <end position="274"/>
    </location>
</feature>
<feature type="region of interest" description="Disordered" evidence="1">
    <location>
        <begin position="194"/>
        <end position="250"/>
    </location>
</feature>
<dbReference type="RefSeq" id="XP_035344836.1">
    <property type="nucleotide sequence ID" value="XM_035488943.1"/>
</dbReference>
<organism evidence="2 3">
    <name type="scientific">Talaromyces rugulosus</name>
    <name type="common">Penicillium rugulosum</name>
    <dbReference type="NCBI Taxonomy" id="121627"/>
    <lineage>
        <taxon>Eukaryota</taxon>
        <taxon>Fungi</taxon>
        <taxon>Dikarya</taxon>
        <taxon>Ascomycota</taxon>
        <taxon>Pezizomycotina</taxon>
        <taxon>Eurotiomycetes</taxon>
        <taxon>Eurotiomycetidae</taxon>
        <taxon>Eurotiales</taxon>
        <taxon>Trichocomaceae</taxon>
        <taxon>Talaromyces</taxon>
        <taxon>Talaromyces sect. Islandici</taxon>
    </lineage>
</organism>
<evidence type="ECO:0000313" key="2">
    <source>
        <dbReference type="EMBL" id="QKX58658.1"/>
    </source>
</evidence>
<feature type="compositionally biased region" description="Low complexity" evidence="1">
    <location>
        <begin position="398"/>
        <end position="409"/>
    </location>
</feature>
<dbReference type="Pfam" id="PF03525">
    <property type="entry name" value="Meiotic_rec114"/>
    <property type="match status" value="1"/>
</dbReference>
<name>A0A7H8QYA2_TALRU</name>
<dbReference type="EMBL" id="CP055900">
    <property type="protein sequence ID" value="QKX58658.1"/>
    <property type="molecule type" value="Genomic_DNA"/>
</dbReference>
<feature type="compositionally biased region" description="Low complexity" evidence="1">
    <location>
        <begin position="162"/>
        <end position="174"/>
    </location>
</feature>
<feature type="region of interest" description="Disordered" evidence="1">
    <location>
        <begin position="285"/>
        <end position="430"/>
    </location>
</feature>
<protein>
    <submittedName>
        <fullName evidence="2">Uncharacterized protein</fullName>
    </submittedName>
</protein>
<feature type="compositionally biased region" description="Low complexity" evidence="1">
    <location>
        <begin position="374"/>
        <end position="389"/>
    </location>
</feature>
<keyword evidence="3" id="KW-1185">Reference proteome</keyword>
<gene>
    <name evidence="2" type="ORF">TRUGW13939_05785</name>
</gene>
<evidence type="ECO:0000256" key="1">
    <source>
        <dbReference type="SAM" id="MobiDB-lite"/>
    </source>
</evidence>
<proteinExistence type="predicted"/>
<dbReference type="KEGG" id="trg:TRUGW13939_05785"/>
<dbReference type="GeneID" id="55993282"/>
<feature type="compositionally biased region" description="Polar residues" evidence="1">
    <location>
        <begin position="413"/>
        <end position="427"/>
    </location>
</feature>